<keyword evidence="3" id="KW-1185">Reference proteome</keyword>
<protein>
    <recommendedName>
        <fullName evidence="4">SGNH/GDSL hydrolase family protein</fullName>
    </recommendedName>
</protein>
<evidence type="ECO:0000256" key="1">
    <source>
        <dbReference type="SAM" id="Phobius"/>
    </source>
</evidence>
<sequence length="374" mass="43650">MENQKHSENLNNSRNDQSEAAARKWFCRCLSILASLLILTGLVVVVVDPYFHYHKPFSFLSYRLYEERYTNDGISRHFDFDAMITGTSMAQNFKPSEMDELFGTNAVKETFSGAGYQELSENLGRALKRNPELKTVLWVVDYNGFLRDYDWKQYEDYPTYLYDDNPWNDTAYLFNKSILYHGVFSNVRMTLSHTPSTTMDEYSSWERDCGLDYILQSYDRENVTIPADTGFGPEEKAKVEQTINTNVVDLVSQYPDVTFYIMYPPYSICYFDALMLKGTLDRQLQAEQTATELLLDCPNVRLYNFFDQYDIICNTDYYCDDGHYNGEVNSMLLQMIAEDKCLVTRENYLEKLAAEREFFSSYDYDAIYEQAGTD</sequence>
<dbReference type="EMBL" id="JAOQKJ010000001">
    <property type="protein sequence ID" value="MCU6743105.1"/>
    <property type="molecule type" value="Genomic_DNA"/>
</dbReference>
<dbReference type="RefSeq" id="WP_262572520.1">
    <property type="nucleotide sequence ID" value="NZ_JAOQKJ010000001.1"/>
</dbReference>
<reference evidence="2 3" key="1">
    <citation type="journal article" date="2021" name="ISME Commun">
        <title>Automated analysis of genomic sequences facilitates high-throughput and comprehensive description of bacteria.</title>
        <authorList>
            <person name="Hitch T.C.A."/>
        </authorList>
    </citation>
    <scope>NUCLEOTIDE SEQUENCE [LARGE SCALE GENOMIC DNA]</scope>
    <source>
        <strain evidence="2 3">Sanger_18</strain>
    </source>
</reference>
<keyword evidence="1" id="KW-1133">Transmembrane helix</keyword>
<feature type="transmembrane region" description="Helical" evidence="1">
    <location>
        <begin position="25"/>
        <end position="47"/>
    </location>
</feature>
<dbReference type="Proteomes" id="UP001652432">
    <property type="component" value="Unassembled WGS sequence"/>
</dbReference>
<gene>
    <name evidence="2" type="ORF">OCV77_01060</name>
</gene>
<keyword evidence="1" id="KW-0812">Transmembrane</keyword>
<keyword evidence="1" id="KW-0472">Membrane</keyword>
<proteinExistence type="predicted"/>
<name>A0ABT2SYS1_9FIRM</name>
<organism evidence="2 3">
    <name type="scientific">Suilimivivens aceti</name>
    <dbReference type="NCBI Taxonomy" id="2981774"/>
    <lineage>
        <taxon>Bacteria</taxon>
        <taxon>Bacillati</taxon>
        <taxon>Bacillota</taxon>
        <taxon>Clostridia</taxon>
        <taxon>Lachnospirales</taxon>
        <taxon>Lachnospiraceae</taxon>
        <taxon>Suilimivivens</taxon>
    </lineage>
</organism>
<evidence type="ECO:0000313" key="3">
    <source>
        <dbReference type="Proteomes" id="UP001652432"/>
    </source>
</evidence>
<comment type="caution">
    <text evidence="2">The sequence shown here is derived from an EMBL/GenBank/DDBJ whole genome shotgun (WGS) entry which is preliminary data.</text>
</comment>
<evidence type="ECO:0008006" key="4">
    <source>
        <dbReference type="Google" id="ProtNLM"/>
    </source>
</evidence>
<accession>A0ABT2SYS1</accession>
<evidence type="ECO:0000313" key="2">
    <source>
        <dbReference type="EMBL" id="MCU6743105.1"/>
    </source>
</evidence>